<reference evidence="3" key="1">
    <citation type="journal article" date="2013" name="G3 (Bethesda)">
        <title>Comparative genomics of a plant-pathogenic fungus, Pyrenophora tritici-repentis, reveals transduplication and the impact of repeat elements on pathogenicity and population divergence.</title>
        <authorList>
            <person name="Manning V.A."/>
            <person name="Pandelova I."/>
            <person name="Dhillon B."/>
            <person name="Wilhelm L.J."/>
            <person name="Goodwin S.B."/>
            <person name="Berlin A.M."/>
            <person name="Figueroa M."/>
            <person name="Freitag M."/>
            <person name="Hane J.K."/>
            <person name="Henrissat B."/>
            <person name="Holman W.H."/>
            <person name="Kodira C.D."/>
            <person name="Martin J."/>
            <person name="Oliver R.P."/>
            <person name="Robbertse B."/>
            <person name="Schackwitz W."/>
            <person name="Schwartz D.C."/>
            <person name="Spatafora J.W."/>
            <person name="Turgeon B.G."/>
            <person name="Yandava C."/>
            <person name="Young S."/>
            <person name="Zhou S."/>
            <person name="Zeng Q."/>
            <person name="Grigoriev I.V."/>
            <person name="Ma L.-J."/>
            <person name="Ciuffetti L.M."/>
        </authorList>
    </citation>
    <scope>NUCLEOTIDE SEQUENCE [LARGE SCALE GENOMIC DNA]</scope>
    <source>
        <strain evidence="3">Pt-1C-BFP</strain>
    </source>
</reference>
<feature type="region of interest" description="Disordered" evidence="1">
    <location>
        <begin position="35"/>
        <end position="75"/>
    </location>
</feature>
<accession>B2W9I2</accession>
<dbReference type="InParanoid" id="B2W9I2"/>
<protein>
    <submittedName>
        <fullName evidence="2">Uncharacterized protein</fullName>
    </submittedName>
</protein>
<evidence type="ECO:0000313" key="3">
    <source>
        <dbReference type="Proteomes" id="UP000001471"/>
    </source>
</evidence>
<dbReference type="HOGENOM" id="CLU_1741496_0_0_1"/>
<name>B2W9I2_PYRTR</name>
<evidence type="ECO:0000313" key="2">
    <source>
        <dbReference type="EMBL" id="EDU49560.1"/>
    </source>
</evidence>
<evidence type="ECO:0000256" key="1">
    <source>
        <dbReference type="SAM" id="MobiDB-lite"/>
    </source>
</evidence>
<proteinExistence type="predicted"/>
<dbReference type="Proteomes" id="UP000001471">
    <property type="component" value="Unassembled WGS sequence"/>
</dbReference>
<gene>
    <name evidence="2" type="ORF">PTRG_06640</name>
</gene>
<organism evidence="2 3">
    <name type="scientific">Pyrenophora tritici-repentis (strain Pt-1C-BFP)</name>
    <name type="common">Wheat tan spot fungus</name>
    <name type="synonym">Drechslera tritici-repentis</name>
    <dbReference type="NCBI Taxonomy" id="426418"/>
    <lineage>
        <taxon>Eukaryota</taxon>
        <taxon>Fungi</taxon>
        <taxon>Dikarya</taxon>
        <taxon>Ascomycota</taxon>
        <taxon>Pezizomycotina</taxon>
        <taxon>Dothideomycetes</taxon>
        <taxon>Pleosporomycetidae</taxon>
        <taxon>Pleosporales</taxon>
        <taxon>Pleosporineae</taxon>
        <taxon>Pleosporaceae</taxon>
        <taxon>Pyrenophora</taxon>
    </lineage>
</organism>
<dbReference type="EMBL" id="DS231620">
    <property type="protein sequence ID" value="EDU49560.1"/>
    <property type="molecule type" value="Genomic_DNA"/>
</dbReference>
<dbReference type="AlphaFoldDB" id="B2W9I2"/>
<sequence>MTTRTLVEIGNEESETFAQPDSFFPATATARASFERPDIPSDPTLQCTKRFCHDPIDDGQQQGDKGIQARHGDQKEKCLGDDAVHTFSTRAQAVPGPTGTLHMAASKQGMLPALSRSFSDERANANIVEHSPHARREVSKNIGEALVEIV</sequence>